<accession>A0A0F7SLJ6</accession>
<evidence type="ECO:0000256" key="2">
    <source>
        <dbReference type="ARBA" id="ARBA00008676"/>
    </source>
</evidence>
<sequence>MGLWLACRQSALRPCSASSVASLSVRSFSRSSGLHSLHPPEQSSTLPFAPARPKRITLSSLLSLHRRKIPITMMTAYDYPTALLLSSYHDFPNTSPPIVASSPPPATTTESAAMPSALETVEALHPPSSATPLDGVRRTTAKSTSPLAPPGLQIDMILVGDSLSQVALGHPSTTAITLSELIHHAQAVRRGIIVSSSFSTHPTPFLVADLPFGTFERSLAQGVDSVIRLVKEAQVDMVKIEGGHELVPLVRRLNEIGVPVMPHIGLTPQRAVALSGYKVQGRTAESAQKLVDLALELQLAGASGLLLEAIPARLASYITTRLDIPTIGIGAGNGTSGQVLVFTDALGFSTADGGPSAQTNQQPKFVRRFAEAGREMRKGIEGFVSAVRDGSFPGNSESYSMNKGEWEDFLKSQQKHHKTE</sequence>
<dbReference type="EC" id="2.1.2.11" evidence="3 6"/>
<keyword evidence="4 6" id="KW-0808">Transferase</keyword>
<dbReference type="GO" id="GO:0000287">
    <property type="term" value="F:magnesium ion binding"/>
    <property type="evidence" value="ECO:0007669"/>
    <property type="project" value="TreeGrafter"/>
</dbReference>
<feature type="region of interest" description="Disordered" evidence="7">
    <location>
        <begin position="125"/>
        <end position="145"/>
    </location>
</feature>
<dbReference type="GO" id="GO:0032259">
    <property type="term" value="P:methylation"/>
    <property type="evidence" value="ECO:0007669"/>
    <property type="project" value="UniProtKB-KW"/>
</dbReference>
<reference evidence="8" key="1">
    <citation type="submission" date="2014-08" db="EMBL/GenBank/DDBJ databases">
        <authorList>
            <person name="Sharma Rahul"/>
            <person name="Thines Marco"/>
        </authorList>
    </citation>
    <scope>NUCLEOTIDE SEQUENCE</scope>
</reference>
<dbReference type="CDD" id="cd06557">
    <property type="entry name" value="KPHMT-like"/>
    <property type="match status" value="1"/>
</dbReference>
<dbReference type="InterPro" id="IPR015813">
    <property type="entry name" value="Pyrv/PenolPyrv_kinase-like_dom"/>
</dbReference>
<comment type="catalytic activity">
    <reaction evidence="5 6">
        <text>(6R)-5,10-methylene-5,6,7,8-tetrahydrofolate + 3-methyl-2-oxobutanoate + H2O = 2-dehydropantoate + (6S)-5,6,7,8-tetrahydrofolate</text>
        <dbReference type="Rhea" id="RHEA:11824"/>
        <dbReference type="ChEBI" id="CHEBI:11561"/>
        <dbReference type="ChEBI" id="CHEBI:11851"/>
        <dbReference type="ChEBI" id="CHEBI:15377"/>
        <dbReference type="ChEBI" id="CHEBI:15636"/>
        <dbReference type="ChEBI" id="CHEBI:57453"/>
        <dbReference type="EC" id="2.1.2.11"/>
    </reaction>
</comment>
<dbReference type="GO" id="GO:0003864">
    <property type="term" value="F:3-methyl-2-oxobutanoate hydroxymethyltransferase activity"/>
    <property type="evidence" value="ECO:0007669"/>
    <property type="project" value="UniProtKB-EC"/>
</dbReference>
<dbReference type="PANTHER" id="PTHR20881">
    <property type="entry name" value="3-METHYL-2-OXOBUTANOATE HYDROXYMETHYLTRANSFERASE"/>
    <property type="match status" value="1"/>
</dbReference>
<comment type="function">
    <text evidence="6">Catalyzes the reversible reaction in which hydroxymethyl group from 5,10-methylenetetrahydrofolate is transferred onto alpha-ketoisovalerate to form ketopantoate.</text>
</comment>
<comment type="similarity">
    <text evidence="2 6">Belongs to the PanB family.</text>
</comment>
<dbReference type="NCBIfam" id="TIGR00222">
    <property type="entry name" value="panB"/>
    <property type="match status" value="1"/>
</dbReference>
<evidence type="ECO:0000256" key="4">
    <source>
        <dbReference type="ARBA" id="ARBA00022679"/>
    </source>
</evidence>
<protein>
    <recommendedName>
        <fullName evidence="3 6">3-methyl-2-oxobutanoate hydroxymethyltransferase</fullName>
        <ecNumber evidence="3 6">2.1.2.11</ecNumber>
    </recommendedName>
</protein>
<evidence type="ECO:0000256" key="1">
    <source>
        <dbReference type="ARBA" id="ARBA00005033"/>
    </source>
</evidence>
<name>A0A0F7SLJ6_PHARH</name>
<comment type="pathway">
    <text evidence="1 6">Cofactor biosynthesis; (R)-pantothenate biosynthesis; (R)-pantoate from 3-methyl-2-oxobutanoate: step 1/2.</text>
</comment>
<evidence type="ECO:0000256" key="7">
    <source>
        <dbReference type="SAM" id="MobiDB-lite"/>
    </source>
</evidence>
<evidence type="ECO:0000256" key="5">
    <source>
        <dbReference type="ARBA" id="ARBA00049172"/>
    </source>
</evidence>
<dbReference type="Pfam" id="PF02548">
    <property type="entry name" value="Pantoate_transf"/>
    <property type="match status" value="1"/>
</dbReference>
<organism evidence="8">
    <name type="scientific">Phaffia rhodozyma</name>
    <name type="common">Yeast</name>
    <name type="synonym">Xanthophyllomyces dendrorhous</name>
    <dbReference type="NCBI Taxonomy" id="264483"/>
    <lineage>
        <taxon>Eukaryota</taxon>
        <taxon>Fungi</taxon>
        <taxon>Dikarya</taxon>
        <taxon>Basidiomycota</taxon>
        <taxon>Agaricomycotina</taxon>
        <taxon>Tremellomycetes</taxon>
        <taxon>Cystofilobasidiales</taxon>
        <taxon>Mrakiaceae</taxon>
        <taxon>Phaffia</taxon>
    </lineage>
</organism>
<dbReference type="UniPathway" id="UPA00028">
    <property type="reaction ID" value="UER00003"/>
</dbReference>
<dbReference type="EMBL" id="LN483326">
    <property type="protein sequence ID" value="CDZ98279.1"/>
    <property type="molecule type" value="Genomic_DNA"/>
</dbReference>
<dbReference type="InterPro" id="IPR003700">
    <property type="entry name" value="Pantoate_hydroxy_MeTrfase"/>
</dbReference>
<proteinExistence type="inferred from homology"/>
<dbReference type="GO" id="GO:0015940">
    <property type="term" value="P:pantothenate biosynthetic process"/>
    <property type="evidence" value="ECO:0007669"/>
    <property type="project" value="UniProtKB-UniPathway"/>
</dbReference>
<dbReference type="GO" id="GO:0005739">
    <property type="term" value="C:mitochondrion"/>
    <property type="evidence" value="ECO:0007669"/>
    <property type="project" value="TreeGrafter"/>
</dbReference>
<dbReference type="SUPFAM" id="SSF51621">
    <property type="entry name" value="Phosphoenolpyruvate/pyruvate domain"/>
    <property type="match status" value="1"/>
</dbReference>
<keyword evidence="8" id="KW-0489">Methyltransferase</keyword>
<dbReference type="PANTHER" id="PTHR20881:SF0">
    <property type="entry name" value="3-METHYL-2-OXOBUTANOATE HYDROXYMETHYLTRANSFERASE"/>
    <property type="match status" value="1"/>
</dbReference>
<dbReference type="Gene3D" id="3.20.20.60">
    <property type="entry name" value="Phosphoenolpyruvate-binding domains"/>
    <property type="match status" value="1"/>
</dbReference>
<dbReference type="InterPro" id="IPR040442">
    <property type="entry name" value="Pyrv_kinase-like_dom_sf"/>
</dbReference>
<evidence type="ECO:0000256" key="6">
    <source>
        <dbReference type="RuleBase" id="RU362100"/>
    </source>
</evidence>
<evidence type="ECO:0000256" key="3">
    <source>
        <dbReference type="ARBA" id="ARBA00012618"/>
    </source>
</evidence>
<dbReference type="HAMAP" id="MF_00156">
    <property type="entry name" value="PanB"/>
    <property type="match status" value="1"/>
</dbReference>
<dbReference type="GO" id="GO:0008168">
    <property type="term" value="F:methyltransferase activity"/>
    <property type="evidence" value="ECO:0007669"/>
    <property type="project" value="UniProtKB-KW"/>
</dbReference>
<evidence type="ECO:0000313" key="8">
    <source>
        <dbReference type="EMBL" id="CDZ98279.1"/>
    </source>
</evidence>
<dbReference type="AlphaFoldDB" id="A0A0F7SLJ6"/>
<keyword evidence="6" id="KW-0566">Pantothenate biosynthesis</keyword>